<gene>
    <name evidence="1" type="ORF">SSIN_1025</name>
</gene>
<protein>
    <submittedName>
        <fullName evidence="1">Uncharacterized protein</fullName>
    </submittedName>
</protein>
<dbReference type="EMBL" id="JPEN01000063">
    <property type="protein sequence ID" value="KGM37159.1"/>
    <property type="molecule type" value="Genomic_DNA"/>
</dbReference>
<dbReference type="AlphaFoldDB" id="A0A0A0DGC5"/>
<reference evidence="1 2" key="1">
    <citation type="submission" date="2014-06" db="EMBL/GenBank/DDBJ databases">
        <authorList>
            <person name="Teng J.L."/>
            <person name="Huang Y."/>
            <person name="Tse H."/>
            <person name="Lau S.K."/>
            <person name="Woo P.C."/>
        </authorList>
    </citation>
    <scope>NUCLEOTIDE SEQUENCE [LARGE SCALE GENOMIC DNA]</scope>
    <source>
        <strain evidence="1 2">HKU4</strain>
    </source>
</reference>
<sequence length="48" mass="5392">MATTAPREISRKIDRLSIRRPKAHLVNFLISQAGENFKIDKISNGLGK</sequence>
<evidence type="ECO:0000313" key="1">
    <source>
        <dbReference type="EMBL" id="KGM37159.1"/>
    </source>
</evidence>
<evidence type="ECO:0000313" key="2">
    <source>
        <dbReference type="Proteomes" id="UP000030019"/>
    </source>
</evidence>
<dbReference type="Proteomes" id="UP000030019">
    <property type="component" value="Unassembled WGS sequence"/>
</dbReference>
<proteinExistence type="predicted"/>
<comment type="caution">
    <text evidence="1">The sequence shown here is derived from an EMBL/GenBank/DDBJ whole genome shotgun (WGS) entry which is preliminary data.</text>
</comment>
<organism evidence="1 2">
    <name type="scientific">Streptococcus sinensis</name>
    <dbReference type="NCBI Taxonomy" id="176090"/>
    <lineage>
        <taxon>Bacteria</taxon>
        <taxon>Bacillati</taxon>
        <taxon>Bacillota</taxon>
        <taxon>Bacilli</taxon>
        <taxon>Lactobacillales</taxon>
        <taxon>Streptococcaceae</taxon>
        <taxon>Streptococcus</taxon>
    </lineage>
</organism>
<dbReference type="STRING" id="176090.SSIN_1025"/>
<keyword evidence="2" id="KW-1185">Reference proteome</keyword>
<name>A0A0A0DGC5_9STRE</name>
<accession>A0A0A0DGC5</accession>